<dbReference type="Proteomes" id="UP000000740">
    <property type="component" value="Plasmid pHLAC01"/>
</dbReference>
<proteinExistence type="predicted"/>
<protein>
    <submittedName>
        <fullName evidence="1">Uncharacterized protein</fullName>
    </submittedName>
</protein>
<dbReference type="RefSeq" id="WP_012660324.1">
    <property type="nucleotide sequence ID" value="NC_012030.1"/>
</dbReference>
<evidence type="ECO:0000313" key="2">
    <source>
        <dbReference type="Proteomes" id="UP000000740"/>
    </source>
</evidence>
<dbReference type="EMBL" id="CP001367">
    <property type="protein sequence ID" value="ACM59139.1"/>
    <property type="molecule type" value="Genomic_DNA"/>
</dbReference>
<dbReference type="HOGENOM" id="CLU_3263683_0_0_2"/>
<keyword evidence="2" id="KW-1185">Reference proteome</keyword>
<gene>
    <name evidence="1" type="ordered locus">Hlac_3637</name>
</gene>
<accession>B9LXE8</accession>
<keyword evidence="1" id="KW-0614">Plasmid</keyword>
<reference evidence="1 2" key="1">
    <citation type="journal article" date="2016" name="Stand. Genomic Sci.">
        <title>Complete genome sequence of the Antarctic Halorubrum lacusprofundi type strain ACAM 34.</title>
        <authorList>
            <person name="Anderson I.J."/>
            <person name="DasSarma P."/>
            <person name="Lucas S."/>
            <person name="Copeland A."/>
            <person name="Lapidus A."/>
            <person name="Del Rio T.G."/>
            <person name="Tice H."/>
            <person name="Dalin E."/>
            <person name="Bruce D.C."/>
            <person name="Goodwin L."/>
            <person name="Pitluck S."/>
            <person name="Sims D."/>
            <person name="Brettin T.S."/>
            <person name="Detter J.C."/>
            <person name="Han C.S."/>
            <person name="Larimer F."/>
            <person name="Hauser L."/>
            <person name="Land M."/>
            <person name="Ivanova N."/>
            <person name="Richardson P."/>
            <person name="Cavicchioli R."/>
            <person name="DasSarma S."/>
            <person name="Woese C.R."/>
            <person name="Kyrpides N.C."/>
        </authorList>
    </citation>
    <scope>NUCLEOTIDE SEQUENCE [LARGE SCALE GENOMIC DNA]</scope>
    <source>
        <strain evidence="2">ATCC 49239 / DSM 5036 / JCM 8891 / ACAM 34</strain>
    </source>
</reference>
<dbReference type="GeneID" id="90133723"/>
<name>B9LXE8_HALLT</name>
<sequence>MTVDELVANLGLELEAVRDRLTYLEKFDRVRQNGDTFCPVE</sequence>
<dbReference type="KEGG" id="hla:Hlac_3637"/>
<evidence type="ECO:0000313" key="1">
    <source>
        <dbReference type="EMBL" id="ACM59139.1"/>
    </source>
</evidence>
<organism evidence="1 2">
    <name type="scientific">Halorubrum lacusprofundi (strain ATCC 49239 / DSM 5036 / JCM 8891 / ACAM 34)</name>
    <dbReference type="NCBI Taxonomy" id="416348"/>
    <lineage>
        <taxon>Archaea</taxon>
        <taxon>Methanobacteriati</taxon>
        <taxon>Methanobacteriota</taxon>
        <taxon>Stenosarchaea group</taxon>
        <taxon>Halobacteria</taxon>
        <taxon>Halobacteriales</taxon>
        <taxon>Haloferacaceae</taxon>
        <taxon>Halorubrum</taxon>
    </lineage>
</organism>
<dbReference type="AlphaFoldDB" id="B9LXE8"/>
<geneLocation type="plasmid" evidence="1 2">
    <name>pHLAC01</name>
</geneLocation>